<dbReference type="CDD" id="cd01610">
    <property type="entry name" value="PAP2_like"/>
    <property type="match status" value="1"/>
</dbReference>
<reference evidence="3" key="1">
    <citation type="submission" date="2018-06" db="EMBL/GenBank/DDBJ databases">
        <authorList>
            <person name="Zhirakovskaya E."/>
        </authorList>
    </citation>
    <scope>NUCLEOTIDE SEQUENCE</scope>
</reference>
<name>A0A3B1CXX8_9ZZZZ</name>
<feature type="transmembrane region" description="Helical" evidence="1">
    <location>
        <begin position="189"/>
        <end position="210"/>
    </location>
</feature>
<dbReference type="Gene3D" id="1.20.144.10">
    <property type="entry name" value="Phosphatidic acid phosphatase type 2/haloperoxidase"/>
    <property type="match status" value="1"/>
</dbReference>
<feature type="transmembrane region" description="Helical" evidence="1">
    <location>
        <begin position="91"/>
        <end position="112"/>
    </location>
</feature>
<keyword evidence="1" id="KW-0812">Transmembrane</keyword>
<evidence type="ECO:0000259" key="2">
    <source>
        <dbReference type="SMART" id="SM00014"/>
    </source>
</evidence>
<feature type="transmembrane region" description="Helical" evidence="1">
    <location>
        <begin position="141"/>
        <end position="158"/>
    </location>
</feature>
<feature type="domain" description="Phosphatidic acid phosphatase type 2/haloperoxidase" evidence="2">
    <location>
        <begin position="90"/>
        <end position="203"/>
    </location>
</feature>
<dbReference type="SMART" id="SM00014">
    <property type="entry name" value="acidPPc"/>
    <property type="match status" value="1"/>
</dbReference>
<feature type="transmembrane region" description="Helical" evidence="1">
    <location>
        <begin position="63"/>
        <end position="84"/>
    </location>
</feature>
<keyword evidence="1" id="KW-0472">Membrane</keyword>
<evidence type="ECO:0000313" key="3">
    <source>
        <dbReference type="EMBL" id="VAX24125.1"/>
    </source>
</evidence>
<dbReference type="InterPro" id="IPR000326">
    <property type="entry name" value="PAP2/HPO"/>
</dbReference>
<feature type="transmembrane region" description="Helical" evidence="1">
    <location>
        <begin position="165"/>
        <end position="183"/>
    </location>
</feature>
<gene>
    <name evidence="3" type="ORF">MNBD_IGNAVI01-2576</name>
</gene>
<protein>
    <recommendedName>
        <fullName evidence="2">Phosphatidic acid phosphatase type 2/haloperoxidase domain-containing protein</fullName>
    </recommendedName>
</protein>
<dbReference type="AlphaFoldDB" id="A0A3B1CXX8"/>
<proteinExistence type="predicted"/>
<evidence type="ECO:0000256" key="1">
    <source>
        <dbReference type="SAM" id="Phobius"/>
    </source>
</evidence>
<dbReference type="InterPro" id="IPR036938">
    <property type="entry name" value="PAP2/HPO_sf"/>
</dbReference>
<dbReference type="InterPro" id="IPR025749">
    <property type="entry name" value="Sphingomyelin_synth-like_dom"/>
</dbReference>
<keyword evidence="1" id="KW-1133">Transmembrane helix</keyword>
<dbReference type="EMBL" id="UOGD01000266">
    <property type="protein sequence ID" value="VAX24125.1"/>
    <property type="molecule type" value="Genomic_DNA"/>
</dbReference>
<feature type="transmembrane region" description="Helical" evidence="1">
    <location>
        <begin position="21"/>
        <end position="43"/>
    </location>
</feature>
<accession>A0A3B1CXX8</accession>
<dbReference type="Pfam" id="PF14360">
    <property type="entry name" value="PAP2_C"/>
    <property type="match status" value="1"/>
</dbReference>
<organism evidence="3">
    <name type="scientific">hydrothermal vent metagenome</name>
    <dbReference type="NCBI Taxonomy" id="652676"/>
    <lineage>
        <taxon>unclassified sequences</taxon>
        <taxon>metagenomes</taxon>
        <taxon>ecological metagenomes</taxon>
    </lineage>
</organism>
<sequence>MNFKTFQSDWKTELANKNFRNLFIITIAVIAVTLILFTNFLTINETRSGFAFKDPILSLFAPINLTWSTFAMIYGGLLTGLFIFIQKPKLLVKALLTYTILVLFRMMLMYSLPLDPPHDMISLNDPFVQLFGTGATLDKDLFFSGHTSTMFMLFLLSYKPKMKWTFLIGTILVGLSVILQHAHYTVDVLVAPFVAYASYRIALHIVDYALGKNN</sequence>
<dbReference type="SUPFAM" id="SSF48317">
    <property type="entry name" value="Acid phosphatase/Vanadium-dependent haloperoxidase"/>
    <property type="match status" value="1"/>
</dbReference>